<feature type="region of interest" description="Disordered" evidence="6">
    <location>
        <begin position="1"/>
        <end position="38"/>
    </location>
</feature>
<evidence type="ECO:0000313" key="8">
    <source>
        <dbReference type="EMBL" id="POY75340.1"/>
    </source>
</evidence>
<feature type="domain" description="HSF-type DNA-binding" evidence="7">
    <location>
        <begin position="203"/>
        <end position="312"/>
    </location>
</feature>
<gene>
    <name evidence="8" type="ORF">BMF94_1568</name>
</gene>
<dbReference type="Pfam" id="PF00447">
    <property type="entry name" value="HSF_DNA-bind"/>
    <property type="match status" value="1"/>
</dbReference>
<dbReference type="Proteomes" id="UP000237144">
    <property type="component" value="Unassembled WGS sequence"/>
</dbReference>
<dbReference type="SMART" id="SM00415">
    <property type="entry name" value="HSF"/>
    <property type="match status" value="1"/>
</dbReference>
<dbReference type="GO" id="GO:0003700">
    <property type="term" value="F:DNA-binding transcription factor activity"/>
    <property type="evidence" value="ECO:0007669"/>
    <property type="project" value="InterPro"/>
</dbReference>
<dbReference type="PANTHER" id="PTHR10015:SF427">
    <property type="entry name" value="HEAT SHOCK FACTOR PROTEIN"/>
    <property type="match status" value="1"/>
</dbReference>
<evidence type="ECO:0000256" key="5">
    <source>
        <dbReference type="RuleBase" id="RU004020"/>
    </source>
</evidence>
<feature type="region of interest" description="Disordered" evidence="6">
    <location>
        <begin position="136"/>
        <end position="192"/>
    </location>
</feature>
<evidence type="ECO:0000256" key="4">
    <source>
        <dbReference type="ARBA" id="ARBA00023242"/>
    </source>
</evidence>
<evidence type="ECO:0000256" key="1">
    <source>
        <dbReference type="ARBA" id="ARBA00004123"/>
    </source>
</evidence>
<protein>
    <recommendedName>
        <fullName evidence="7">HSF-type DNA-binding domain-containing protein</fullName>
    </recommendedName>
</protein>
<accession>A0A2S5BEZ8</accession>
<sequence length="440" mass="48192">MHRGGSGHSSYASSQERRPSTTASSQAPPTMTAGGSTLSFESVEQYDYGTNSWTAYSTPHEPVAALAGTSLSGYAGCPPPPPPHGGQAPLSFSYPPHQPSHHAYGMYDHSYDYNNDVVLAAVESARWEYQTAAGLDQQQGSHIDPSFQLPPAVQPPPEPALHVEPVKTRQPRTHRRHRSDEAPSITSSGLALPAATDDSTHVEVKPFVYKIFSMLADPDRYQDVILWDHAGEAFFVAHNDRFVNEVLREQFQHTNIHSFTRQLNVYQFQRYTVAQLRSSLDLSGAIASTYSGWTHPQFKRGRPDLLPMLTPRPSRARLIRKLEKQYSKDGSLSPGKNTIKLPNSGRRGSSAGTSTSSSKAGSDTSPPVPNAYAPLPIDISSTFTPYTQDITYPQILQHQQQQNLAIAAASQGQPMQPVFSLGFSFPHAQNAQFKSESPPS</sequence>
<dbReference type="SUPFAM" id="SSF46785">
    <property type="entry name" value="Winged helix' DNA-binding domain"/>
    <property type="match status" value="1"/>
</dbReference>
<proteinExistence type="inferred from homology"/>
<evidence type="ECO:0000313" key="9">
    <source>
        <dbReference type="Proteomes" id="UP000237144"/>
    </source>
</evidence>
<dbReference type="Gene3D" id="1.10.10.10">
    <property type="entry name" value="Winged helix-like DNA-binding domain superfamily/Winged helix DNA-binding domain"/>
    <property type="match status" value="1"/>
</dbReference>
<evidence type="ECO:0000256" key="6">
    <source>
        <dbReference type="SAM" id="MobiDB-lite"/>
    </source>
</evidence>
<evidence type="ECO:0000256" key="3">
    <source>
        <dbReference type="ARBA" id="ARBA00023125"/>
    </source>
</evidence>
<dbReference type="GO" id="GO:0043565">
    <property type="term" value="F:sequence-specific DNA binding"/>
    <property type="evidence" value="ECO:0007669"/>
    <property type="project" value="InterPro"/>
</dbReference>
<feature type="region of interest" description="Disordered" evidence="6">
    <location>
        <begin position="325"/>
        <end position="373"/>
    </location>
</feature>
<dbReference type="PANTHER" id="PTHR10015">
    <property type="entry name" value="HEAT SHOCK TRANSCRIPTION FACTOR"/>
    <property type="match status" value="1"/>
</dbReference>
<keyword evidence="4" id="KW-0539">Nucleus</keyword>
<dbReference type="InterPro" id="IPR036390">
    <property type="entry name" value="WH_DNA-bd_sf"/>
</dbReference>
<keyword evidence="3" id="KW-0238">DNA-binding</keyword>
<feature type="compositionally biased region" description="Low complexity" evidence="6">
    <location>
        <begin position="344"/>
        <end position="365"/>
    </location>
</feature>
<dbReference type="EMBL" id="PJQD01000017">
    <property type="protein sequence ID" value="POY75340.1"/>
    <property type="molecule type" value="Genomic_DNA"/>
</dbReference>
<reference evidence="8 9" key="1">
    <citation type="journal article" date="2018" name="Front. Microbiol.">
        <title>Prospects for Fungal Bioremediation of Acidic Radioactive Waste Sites: Characterization and Genome Sequence of Rhodotorula taiwanensis MD1149.</title>
        <authorList>
            <person name="Tkavc R."/>
            <person name="Matrosova V.Y."/>
            <person name="Grichenko O.E."/>
            <person name="Gostincar C."/>
            <person name="Volpe R.P."/>
            <person name="Klimenkova P."/>
            <person name="Gaidamakova E.K."/>
            <person name="Zhou C.E."/>
            <person name="Stewart B.J."/>
            <person name="Lyman M.G."/>
            <person name="Malfatti S.A."/>
            <person name="Rubinfeld B."/>
            <person name="Courtot M."/>
            <person name="Singh J."/>
            <person name="Dalgard C.L."/>
            <person name="Hamilton T."/>
            <person name="Frey K.G."/>
            <person name="Gunde-Cimerman N."/>
            <person name="Dugan L."/>
            <person name="Daly M.J."/>
        </authorList>
    </citation>
    <scope>NUCLEOTIDE SEQUENCE [LARGE SCALE GENOMIC DNA]</scope>
    <source>
        <strain evidence="8 9">MD1149</strain>
    </source>
</reference>
<keyword evidence="9" id="KW-1185">Reference proteome</keyword>
<name>A0A2S5BEZ8_9BASI</name>
<organism evidence="8 9">
    <name type="scientific">Rhodotorula taiwanensis</name>
    <dbReference type="NCBI Taxonomy" id="741276"/>
    <lineage>
        <taxon>Eukaryota</taxon>
        <taxon>Fungi</taxon>
        <taxon>Dikarya</taxon>
        <taxon>Basidiomycota</taxon>
        <taxon>Pucciniomycotina</taxon>
        <taxon>Microbotryomycetes</taxon>
        <taxon>Sporidiobolales</taxon>
        <taxon>Sporidiobolaceae</taxon>
        <taxon>Rhodotorula</taxon>
    </lineage>
</organism>
<dbReference type="GO" id="GO:0005634">
    <property type="term" value="C:nucleus"/>
    <property type="evidence" value="ECO:0007669"/>
    <property type="project" value="UniProtKB-SubCell"/>
</dbReference>
<evidence type="ECO:0000256" key="2">
    <source>
        <dbReference type="ARBA" id="ARBA00006403"/>
    </source>
</evidence>
<dbReference type="STRING" id="741276.A0A2S5BEZ8"/>
<comment type="subcellular location">
    <subcellularLocation>
        <location evidence="1">Nucleus</location>
    </subcellularLocation>
</comment>
<dbReference type="OrthoDB" id="60033at2759"/>
<dbReference type="InterPro" id="IPR036388">
    <property type="entry name" value="WH-like_DNA-bd_sf"/>
</dbReference>
<dbReference type="InterPro" id="IPR000232">
    <property type="entry name" value="HSF_DNA-bd"/>
</dbReference>
<dbReference type="AlphaFoldDB" id="A0A2S5BEZ8"/>
<comment type="similarity">
    <text evidence="2 5">Belongs to the HSF family.</text>
</comment>
<comment type="caution">
    <text evidence="8">The sequence shown here is derived from an EMBL/GenBank/DDBJ whole genome shotgun (WGS) entry which is preliminary data.</text>
</comment>
<evidence type="ECO:0000259" key="7">
    <source>
        <dbReference type="SMART" id="SM00415"/>
    </source>
</evidence>
<feature type="compositionally biased region" description="Polar residues" evidence="6">
    <location>
        <begin position="8"/>
        <end position="38"/>
    </location>
</feature>